<dbReference type="GO" id="GO:0016020">
    <property type="term" value="C:membrane"/>
    <property type="evidence" value="ECO:0007669"/>
    <property type="project" value="GOC"/>
</dbReference>
<reference evidence="4" key="3">
    <citation type="submission" date="2017-03" db="EMBL/GenBank/DDBJ databases">
        <authorList>
            <person name="Dastager S.G."/>
            <person name="Neurgaonkar P.S."/>
            <person name="Dharne M.S."/>
        </authorList>
    </citation>
    <scope>NUCLEOTIDE SEQUENCE</scope>
    <source>
        <strain evidence="4">DSM 25145</strain>
    </source>
</reference>
<dbReference type="RefSeq" id="WP_045851944.1">
    <property type="nucleotide sequence ID" value="NZ_FTLX01000005.1"/>
</dbReference>
<keyword evidence="1" id="KW-0479">Metal-binding</keyword>
<organism evidence="5 6">
    <name type="scientific">Domibacillus enclensis</name>
    <dbReference type="NCBI Taxonomy" id="1017273"/>
    <lineage>
        <taxon>Bacteria</taxon>
        <taxon>Bacillati</taxon>
        <taxon>Bacillota</taxon>
        <taxon>Bacilli</taxon>
        <taxon>Bacillales</taxon>
        <taxon>Bacillaceae</taxon>
        <taxon>Domibacillus</taxon>
    </lineage>
</organism>
<reference evidence="7" key="2">
    <citation type="submission" date="2017-03" db="EMBL/GenBank/DDBJ databases">
        <title>Bacillus sp. V-88(T) DSM27956, whole genome shotgun sequencing project.</title>
        <authorList>
            <person name="Dastager S.G."/>
            <person name="Neurgaonkar P.S."/>
            <person name="Dharne M.S."/>
        </authorList>
    </citation>
    <scope>NUCLEOTIDE SEQUENCE [LARGE SCALE GENOMIC DNA]</scope>
    <source>
        <strain evidence="7">DSM 25145</strain>
    </source>
</reference>
<dbReference type="PANTHER" id="PTHR31302:SF31">
    <property type="entry name" value="PHOSPHODIESTERASE YAEI"/>
    <property type="match status" value="1"/>
</dbReference>
<accession>A0A1N6Y778</accession>
<dbReference type="EMBL" id="FTLX01000005">
    <property type="protein sequence ID" value="SIR10376.1"/>
    <property type="molecule type" value="Genomic_DNA"/>
</dbReference>
<proteinExistence type="predicted"/>
<dbReference type="OrthoDB" id="9780884at2"/>
<dbReference type="GO" id="GO:0009245">
    <property type="term" value="P:lipid A biosynthetic process"/>
    <property type="evidence" value="ECO:0007669"/>
    <property type="project" value="TreeGrafter"/>
</dbReference>
<dbReference type="EMBL" id="MWSK01000005">
    <property type="protein sequence ID" value="OXS77540.1"/>
    <property type="molecule type" value="Genomic_DNA"/>
</dbReference>
<dbReference type="InterPro" id="IPR051158">
    <property type="entry name" value="Metallophosphoesterase_sf"/>
</dbReference>
<evidence type="ECO:0000256" key="1">
    <source>
        <dbReference type="ARBA" id="ARBA00022723"/>
    </source>
</evidence>
<feature type="domain" description="Calcineurin-like phosphoesterase" evidence="3">
    <location>
        <begin position="48"/>
        <end position="207"/>
    </location>
</feature>
<keyword evidence="2" id="KW-0378">Hydrolase</keyword>
<evidence type="ECO:0000259" key="3">
    <source>
        <dbReference type="Pfam" id="PF00149"/>
    </source>
</evidence>
<name>A0A1N6Y778_9BACI</name>
<dbReference type="PANTHER" id="PTHR31302">
    <property type="entry name" value="TRANSMEMBRANE PROTEIN WITH METALLOPHOSPHOESTERASE DOMAIN-RELATED"/>
    <property type="match status" value="1"/>
</dbReference>
<evidence type="ECO:0000313" key="4">
    <source>
        <dbReference type="EMBL" id="OXS77540.1"/>
    </source>
</evidence>
<dbReference type="Gene3D" id="3.60.21.10">
    <property type="match status" value="1"/>
</dbReference>
<dbReference type="InterPro" id="IPR029052">
    <property type="entry name" value="Metallo-depent_PP-like"/>
</dbReference>
<evidence type="ECO:0000256" key="2">
    <source>
        <dbReference type="ARBA" id="ARBA00022801"/>
    </source>
</evidence>
<dbReference type="Proteomes" id="UP000215545">
    <property type="component" value="Unassembled WGS sequence"/>
</dbReference>
<sequence length="271" mass="30776">MNRKRKKRMLLFAFLLLTIPFFYSQNNWLTLTNIEVKSPQLPAEFDGFRIIQLSDLHSKRFGQEQQKIAKKVKEQRPDVIFYTGDLIDRRKNDEEAGYRLMEEMVAIAPVYFVTGNHEWQVFKEKETKLREIGVKVLRNEQVSLEQDGVEIGLIGIDDPLMTETGEAFEQAGSVTAPYTILLSHRPEYFVQYANAGMDLVFTGHAHGGQIRIPFVGGLFAPGQGFFPESTSGAHAMDSTTMIVNRGLGNSMAPQRIFNRPEIMVVELKSSK</sequence>
<dbReference type="InterPro" id="IPR004843">
    <property type="entry name" value="Calcineurin-like_PHP"/>
</dbReference>
<dbReference type="GO" id="GO:0046872">
    <property type="term" value="F:metal ion binding"/>
    <property type="evidence" value="ECO:0007669"/>
    <property type="project" value="UniProtKB-KW"/>
</dbReference>
<protein>
    <recommendedName>
        <fullName evidence="3">Calcineurin-like phosphoesterase domain-containing protein</fullName>
    </recommendedName>
</protein>
<evidence type="ECO:0000313" key="6">
    <source>
        <dbReference type="Proteomes" id="UP000186385"/>
    </source>
</evidence>
<dbReference type="GO" id="GO:0008758">
    <property type="term" value="F:UDP-2,3-diacylglucosamine hydrolase activity"/>
    <property type="evidence" value="ECO:0007669"/>
    <property type="project" value="TreeGrafter"/>
</dbReference>
<evidence type="ECO:0000313" key="7">
    <source>
        <dbReference type="Proteomes" id="UP000215545"/>
    </source>
</evidence>
<dbReference type="SUPFAM" id="SSF56300">
    <property type="entry name" value="Metallo-dependent phosphatases"/>
    <property type="match status" value="1"/>
</dbReference>
<dbReference type="CDD" id="cd07385">
    <property type="entry name" value="MPP_YkuE_C"/>
    <property type="match status" value="1"/>
</dbReference>
<reference evidence="5 6" key="1">
    <citation type="submission" date="2017-01" db="EMBL/GenBank/DDBJ databases">
        <authorList>
            <person name="Mah S.A."/>
            <person name="Swanson W.J."/>
            <person name="Moy G.W."/>
            <person name="Vacquier V.D."/>
        </authorList>
    </citation>
    <scope>NUCLEOTIDE SEQUENCE [LARGE SCALE GENOMIC DNA]</scope>
    <source>
        <strain evidence="5 6">NIO-1016</strain>
    </source>
</reference>
<dbReference type="Proteomes" id="UP000186385">
    <property type="component" value="Unassembled WGS sequence"/>
</dbReference>
<keyword evidence="7" id="KW-1185">Reference proteome</keyword>
<gene>
    <name evidence="4" type="ORF">B1B05_11940</name>
    <name evidence="5" type="ORF">SAMN05443094_105176</name>
</gene>
<dbReference type="STRING" id="1017273.SAMN05443094_105176"/>
<dbReference type="Pfam" id="PF00149">
    <property type="entry name" value="Metallophos"/>
    <property type="match status" value="1"/>
</dbReference>
<dbReference type="AlphaFoldDB" id="A0A1N6Y778"/>
<evidence type="ECO:0000313" key="5">
    <source>
        <dbReference type="EMBL" id="SIR10376.1"/>
    </source>
</evidence>